<evidence type="ECO:0000259" key="1">
    <source>
        <dbReference type="Pfam" id="PF04326"/>
    </source>
</evidence>
<feature type="domain" description="Schlafen AlbA-2" evidence="1">
    <location>
        <begin position="32"/>
        <end position="140"/>
    </location>
</feature>
<keyword evidence="3" id="KW-1185">Reference proteome</keyword>
<dbReference type="GO" id="GO:0005524">
    <property type="term" value="F:ATP binding"/>
    <property type="evidence" value="ECO:0007669"/>
    <property type="project" value="UniProtKB-KW"/>
</dbReference>
<dbReference type="InterPro" id="IPR038461">
    <property type="entry name" value="Schlafen_AlbA_2_dom_sf"/>
</dbReference>
<dbReference type="Proteomes" id="UP001216390">
    <property type="component" value="Chromosome"/>
</dbReference>
<dbReference type="InterPro" id="IPR007421">
    <property type="entry name" value="Schlafen_AlbA_2_dom"/>
</dbReference>
<dbReference type="RefSeq" id="WP_272737449.1">
    <property type="nucleotide sequence ID" value="NZ_CP116942.1"/>
</dbReference>
<sequence length="416" mass="45071">MSFTALHRLLGVEPAPLTDEMIDLAIEQGISETDDLDWKSALPPAKGLSQTDYPKDIAAMANSGGGMIVYGVAEDQKAATGRTDVGDLDEGHERALRSAAVTAISPPIFGLHVHRLGAPGSRVVAVVVPGSVDGPHLIYRGELFGAPVRNDADTVWMRERQIEAMYRARFDERRHATEALDHLYAEAVRGRDIESRAWFIAVGHPRLPATPAGRPTREEAKDTFETAGRRALSYAGRHGIHPLETVDRLNPRPGLRRWVAPNTATTDTARWKEAWASVHHDGSVSIAAAIGAHRSGADTFLAGSQVRSAAIECAVADLMGLIRAVGRRQALTEYEVVVGVEWSGAEPLLIQTVDQHGFAFDGNSIPLPLYTRVATTVRADVDDGQFLDQVHDLALDCVNQGGISTLQLIRITDDEQ</sequence>
<evidence type="ECO:0000313" key="2">
    <source>
        <dbReference type="EMBL" id="WCO67932.1"/>
    </source>
</evidence>
<proteinExistence type="predicted"/>
<organism evidence="2 3">
    <name type="scientific">Iamia majanohamensis</name>
    <dbReference type="NCBI Taxonomy" id="467976"/>
    <lineage>
        <taxon>Bacteria</taxon>
        <taxon>Bacillati</taxon>
        <taxon>Actinomycetota</taxon>
        <taxon>Acidimicrobiia</taxon>
        <taxon>Acidimicrobiales</taxon>
        <taxon>Iamiaceae</taxon>
        <taxon>Iamia</taxon>
    </lineage>
</organism>
<dbReference type="Pfam" id="PF04326">
    <property type="entry name" value="SLFN_AlbA_2"/>
    <property type="match status" value="1"/>
</dbReference>
<keyword evidence="2" id="KW-0547">Nucleotide-binding</keyword>
<name>A0AAE9Y7E5_9ACTN</name>
<dbReference type="AlphaFoldDB" id="A0AAE9Y7E5"/>
<reference evidence="2" key="1">
    <citation type="submission" date="2023-01" db="EMBL/GenBank/DDBJ databases">
        <title>The diversity of Class Acidimicrobiia in South China Sea sediment environments and the proposal of Iamia marina sp. nov., a novel species of the genus Iamia.</title>
        <authorList>
            <person name="He Y."/>
            <person name="Tian X."/>
        </authorList>
    </citation>
    <scope>NUCLEOTIDE SEQUENCE</scope>
    <source>
        <strain evidence="2">DSM 19957</strain>
    </source>
</reference>
<dbReference type="Gene3D" id="3.30.950.30">
    <property type="entry name" value="Schlafen, AAA domain"/>
    <property type="match status" value="1"/>
</dbReference>
<keyword evidence="2" id="KW-0067">ATP-binding</keyword>
<gene>
    <name evidence="2" type="ORF">PO878_04240</name>
</gene>
<dbReference type="KEGG" id="ima:PO878_04240"/>
<evidence type="ECO:0000313" key="3">
    <source>
        <dbReference type="Proteomes" id="UP001216390"/>
    </source>
</evidence>
<accession>A0AAE9Y7E5</accession>
<protein>
    <submittedName>
        <fullName evidence="2">ATP-binding protein</fullName>
    </submittedName>
</protein>
<dbReference type="EMBL" id="CP116942">
    <property type="protein sequence ID" value="WCO67932.1"/>
    <property type="molecule type" value="Genomic_DNA"/>
</dbReference>